<comment type="caution">
    <text evidence="2">The sequence shown here is derived from an EMBL/GenBank/DDBJ whole genome shotgun (WGS) entry which is preliminary data.</text>
</comment>
<evidence type="ECO:0000313" key="2">
    <source>
        <dbReference type="EMBL" id="KAK8864091.1"/>
    </source>
</evidence>
<feature type="region of interest" description="Disordered" evidence="1">
    <location>
        <begin position="161"/>
        <end position="194"/>
    </location>
</feature>
<feature type="compositionally biased region" description="Acidic residues" evidence="1">
    <location>
        <begin position="169"/>
        <end position="187"/>
    </location>
</feature>
<organism evidence="2 4">
    <name type="scientific">Tritrichomonas musculus</name>
    <dbReference type="NCBI Taxonomy" id="1915356"/>
    <lineage>
        <taxon>Eukaryota</taxon>
        <taxon>Metamonada</taxon>
        <taxon>Parabasalia</taxon>
        <taxon>Tritrichomonadida</taxon>
        <taxon>Tritrichomonadidae</taxon>
        <taxon>Tritrichomonas</taxon>
    </lineage>
</organism>
<evidence type="ECO:0000313" key="3">
    <source>
        <dbReference type="EMBL" id="KAK8877946.1"/>
    </source>
</evidence>
<evidence type="ECO:0000256" key="1">
    <source>
        <dbReference type="SAM" id="MobiDB-lite"/>
    </source>
</evidence>
<name>A0ABR2IKD6_9EUKA</name>
<keyword evidence="4" id="KW-1185">Reference proteome</keyword>
<dbReference type="Proteomes" id="UP001470230">
    <property type="component" value="Unassembled WGS sequence"/>
</dbReference>
<reference evidence="2 4" key="1">
    <citation type="submission" date="2024-04" db="EMBL/GenBank/DDBJ databases">
        <title>Tritrichomonas musculus Genome.</title>
        <authorList>
            <person name="Alves-Ferreira E."/>
            <person name="Grigg M."/>
            <person name="Lorenzi H."/>
            <person name="Galac M."/>
        </authorList>
    </citation>
    <scope>NUCLEOTIDE SEQUENCE [LARGE SCALE GENOMIC DNA]</scope>
    <source>
        <strain evidence="2 4">EAF2021</strain>
    </source>
</reference>
<accession>A0ABR2IKD6</accession>
<proteinExistence type="predicted"/>
<dbReference type="EMBL" id="JAPFFF010000017">
    <property type="protein sequence ID" value="KAK8864091.1"/>
    <property type="molecule type" value="Genomic_DNA"/>
</dbReference>
<sequence length="194" mass="23037">MMNSESNIKVIAKEFAHYSRRAFLNNKSIDDLIDDFLAILALKVDMCLIDLEHEDEDDSQTEEFITMTKTLKKVLKLISKAKQNKIKINTLSREEINEATEDLINYLTKESTKSKYVEEIIKYDYTYDVRESFINVANNYFINKEQGQELFKEYELITNKEDEDKNKEIEDEEADNEDENKEIEDELMTNKEEW</sequence>
<gene>
    <name evidence="3" type="ORF">M9Y10_004709</name>
    <name evidence="2" type="ORF">M9Y10_011787</name>
</gene>
<evidence type="ECO:0000313" key="4">
    <source>
        <dbReference type="Proteomes" id="UP001470230"/>
    </source>
</evidence>
<protein>
    <submittedName>
        <fullName evidence="2">Uncharacterized protein</fullName>
    </submittedName>
</protein>
<dbReference type="EMBL" id="JAPFFF010000011">
    <property type="protein sequence ID" value="KAK8877946.1"/>
    <property type="molecule type" value="Genomic_DNA"/>
</dbReference>